<proteinExistence type="predicted"/>
<reference evidence="5 6" key="1">
    <citation type="submission" date="2019-02" db="EMBL/GenBank/DDBJ databases">
        <title>Dyella amyloliquefaciens sp. nov., isolated from forest soil.</title>
        <authorList>
            <person name="Gao Z.-H."/>
            <person name="Qiu L.-H."/>
        </authorList>
    </citation>
    <scope>NUCLEOTIDE SEQUENCE [LARGE SCALE GENOMIC DNA]</scope>
    <source>
        <strain evidence="5 6">KACC 12747</strain>
    </source>
</reference>
<dbReference type="GO" id="GO:0008237">
    <property type="term" value="F:metallopeptidase activity"/>
    <property type="evidence" value="ECO:0007669"/>
    <property type="project" value="UniProtKB-KW"/>
</dbReference>
<dbReference type="EMBL" id="SJTG01000005">
    <property type="protein sequence ID" value="TCI07184.1"/>
    <property type="molecule type" value="Genomic_DNA"/>
</dbReference>
<dbReference type="Pfam" id="PF08014">
    <property type="entry name" value="MATCAP"/>
    <property type="match status" value="1"/>
</dbReference>
<dbReference type="GO" id="GO:0006508">
    <property type="term" value="P:proteolysis"/>
    <property type="evidence" value="ECO:0007669"/>
    <property type="project" value="UniProtKB-KW"/>
</dbReference>
<dbReference type="PANTHER" id="PTHR31817">
    <property type="match status" value="1"/>
</dbReference>
<name>A0A4R0YG54_9GAMM</name>
<dbReference type="SMART" id="SM01154">
    <property type="entry name" value="DUF1704"/>
    <property type="match status" value="1"/>
</dbReference>
<comment type="caution">
    <text evidence="5">The sequence shown here is derived from an EMBL/GenBank/DDBJ whole genome shotgun (WGS) entry which is preliminary data.</text>
</comment>
<evidence type="ECO:0000256" key="1">
    <source>
        <dbReference type="ARBA" id="ARBA00001947"/>
    </source>
</evidence>
<evidence type="ECO:0000256" key="3">
    <source>
        <dbReference type="ARBA" id="ARBA00022801"/>
    </source>
</evidence>
<keyword evidence="4" id="KW-0482">Metalloprotease</keyword>
<dbReference type="GO" id="GO:0080164">
    <property type="term" value="P:regulation of nitric oxide metabolic process"/>
    <property type="evidence" value="ECO:0007669"/>
    <property type="project" value="TreeGrafter"/>
</dbReference>
<dbReference type="RefSeq" id="WP_131412348.1">
    <property type="nucleotide sequence ID" value="NZ_SJTG01000005.1"/>
</dbReference>
<dbReference type="PANTHER" id="PTHR31817:SF0">
    <property type="entry name" value="CHROMOSOME UNDETERMINED SCAFFOLD_67, WHOLE GENOME SHOTGUN SEQUENCE"/>
    <property type="match status" value="1"/>
</dbReference>
<keyword evidence="2" id="KW-0645">Protease</keyword>
<sequence length="441" mass="48800">MSTAANAVRPEDDKVLGPLLECDRALIAASKKICVLKTIGWPADMEATFLAGYERGNPVLPQPPQRQPDLSQEMETLKAIMARLDRGHPIGNWLFKTTWSYLTAAQMLMGTGTETFTRCSTALYGRPDTIYPSQTSNAVDAANDLLAISDDLVGREGVPPVPADIPAEEFAQRLRERLGPFFDKDKVDVVLNPEMPSKATAGSKSINLRSTALFSALDLEQLTEHEAFVHTATLLNGKHQPYFKALGLGAPRTTRIQEGLATFSEIITGAIDLNRLRRIALRVVMLARALDGADFIEVFRGFLEAGQTPTESYQSAARIFRGGDVRGRICFTKDGAYLEGVMIVYMFIRKVLQVGQADMLPMLFAGRVTTADVITLAPYMQSGLIARAVYVPPWARNTQRVLSLMTFFTAAQRFRLDTVALERFVAYEDELIDESLQTPWQ</sequence>
<evidence type="ECO:0000313" key="5">
    <source>
        <dbReference type="EMBL" id="TCI07184.1"/>
    </source>
</evidence>
<dbReference type="InterPro" id="IPR012548">
    <property type="entry name" value="MATCAP"/>
</dbReference>
<dbReference type="AlphaFoldDB" id="A0A4R0YG54"/>
<organism evidence="5 6">
    <name type="scientific">Dyella soli</name>
    <dbReference type="NCBI Taxonomy" id="522319"/>
    <lineage>
        <taxon>Bacteria</taxon>
        <taxon>Pseudomonadati</taxon>
        <taxon>Pseudomonadota</taxon>
        <taxon>Gammaproteobacteria</taxon>
        <taxon>Lysobacterales</taxon>
        <taxon>Rhodanobacteraceae</taxon>
        <taxon>Dyella</taxon>
    </lineage>
</organism>
<accession>A0A4R0YG54</accession>
<gene>
    <name evidence="5" type="ORF">EZM97_31780</name>
</gene>
<dbReference type="Proteomes" id="UP000291822">
    <property type="component" value="Unassembled WGS sequence"/>
</dbReference>
<protein>
    <submittedName>
        <fullName evidence="5">DUF1704 domain-containing protein</fullName>
    </submittedName>
</protein>
<comment type="cofactor">
    <cofactor evidence="1">
        <name>Zn(2+)</name>
        <dbReference type="ChEBI" id="CHEBI:29105"/>
    </cofactor>
</comment>
<keyword evidence="3" id="KW-0378">Hydrolase</keyword>
<keyword evidence="6" id="KW-1185">Reference proteome</keyword>
<evidence type="ECO:0000313" key="6">
    <source>
        <dbReference type="Proteomes" id="UP000291822"/>
    </source>
</evidence>
<evidence type="ECO:0000256" key="2">
    <source>
        <dbReference type="ARBA" id="ARBA00022670"/>
    </source>
</evidence>
<evidence type="ECO:0000256" key="4">
    <source>
        <dbReference type="ARBA" id="ARBA00023049"/>
    </source>
</evidence>